<dbReference type="GO" id="GO:0016740">
    <property type="term" value="F:transferase activity"/>
    <property type="evidence" value="ECO:0007669"/>
    <property type="project" value="UniProtKB-UniRule"/>
</dbReference>
<dbReference type="GO" id="GO:0046872">
    <property type="term" value="F:metal ion binding"/>
    <property type="evidence" value="ECO:0007669"/>
    <property type="project" value="UniProtKB-UniRule"/>
</dbReference>
<feature type="binding site" evidence="11">
    <location>
        <position position="307"/>
    </location>
    <ligand>
        <name>Mg(2+)</name>
        <dbReference type="ChEBI" id="CHEBI:18420"/>
    </ligand>
</feature>
<dbReference type="PIRSF" id="PIRSF006268">
    <property type="entry name" value="ApbE"/>
    <property type="match status" value="1"/>
</dbReference>
<keyword evidence="12" id="KW-1133">Transmembrane helix</keyword>
<dbReference type="EC" id="2.7.1.180" evidence="1 10"/>
<organism evidence="13 14">
    <name type="scientific">Acetivibrio mesophilus</name>
    <dbReference type="NCBI Taxonomy" id="2487273"/>
    <lineage>
        <taxon>Bacteria</taxon>
        <taxon>Bacillati</taxon>
        <taxon>Bacillota</taxon>
        <taxon>Clostridia</taxon>
        <taxon>Eubacteriales</taxon>
        <taxon>Oscillospiraceae</taxon>
        <taxon>Acetivibrio</taxon>
    </lineage>
</organism>
<comment type="cofactor">
    <cofactor evidence="11">
        <name>Mg(2+)</name>
        <dbReference type="ChEBI" id="CHEBI:18420"/>
    </cofactor>
    <cofactor evidence="11">
        <name>Mn(2+)</name>
        <dbReference type="ChEBI" id="CHEBI:29035"/>
    </cofactor>
    <text evidence="11">Magnesium. Can also use manganese.</text>
</comment>
<feature type="binding site" evidence="11">
    <location>
        <position position="303"/>
    </location>
    <ligand>
        <name>Mg(2+)</name>
        <dbReference type="ChEBI" id="CHEBI:18420"/>
    </ligand>
</feature>
<dbReference type="InterPro" id="IPR024932">
    <property type="entry name" value="ApbE"/>
</dbReference>
<evidence type="ECO:0000256" key="9">
    <source>
        <dbReference type="ARBA" id="ARBA00048540"/>
    </source>
</evidence>
<dbReference type="EMBL" id="RLII01000002">
    <property type="protein sequence ID" value="RXE60195.1"/>
    <property type="molecule type" value="Genomic_DNA"/>
</dbReference>
<keyword evidence="5 10" id="KW-0479">Metal-binding</keyword>
<dbReference type="Proteomes" id="UP000289166">
    <property type="component" value="Unassembled WGS sequence"/>
</dbReference>
<keyword evidence="14" id="KW-1185">Reference proteome</keyword>
<keyword evidence="7 10" id="KW-0460">Magnesium</keyword>
<evidence type="ECO:0000256" key="4">
    <source>
        <dbReference type="ARBA" id="ARBA00022679"/>
    </source>
</evidence>
<evidence type="ECO:0000256" key="7">
    <source>
        <dbReference type="ARBA" id="ARBA00022842"/>
    </source>
</evidence>
<feature type="transmembrane region" description="Helical" evidence="12">
    <location>
        <begin position="20"/>
        <end position="42"/>
    </location>
</feature>
<evidence type="ECO:0000256" key="11">
    <source>
        <dbReference type="PIRSR" id="PIRSR006268-2"/>
    </source>
</evidence>
<evidence type="ECO:0000256" key="3">
    <source>
        <dbReference type="ARBA" id="ARBA00022630"/>
    </source>
</evidence>
<dbReference type="AlphaFoldDB" id="A0A4Q0I8C8"/>
<comment type="similarity">
    <text evidence="10">Belongs to the ApbE family.</text>
</comment>
<dbReference type="PANTHER" id="PTHR30040">
    <property type="entry name" value="THIAMINE BIOSYNTHESIS LIPOPROTEIN APBE"/>
    <property type="match status" value="1"/>
</dbReference>
<evidence type="ECO:0000256" key="5">
    <source>
        <dbReference type="ARBA" id="ARBA00022723"/>
    </source>
</evidence>
<evidence type="ECO:0000256" key="10">
    <source>
        <dbReference type="PIRNR" id="PIRNR006268"/>
    </source>
</evidence>
<comment type="catalytic activity">
    <reaction evidence="9 10">
        <text>L-threonyl-[protein] + FAD = FMN-L-threonyl-[protein] + AMP + H(+)</text>
        <dbReference type="Rhea" id="RHEA:36847"/>
        <dbReference type="Rhea" id="RHEA-COMP:11060"/>
        <dbReference type="Rhea" id="RHEA-COMP:11061"/>
        <dbReference type="ChEBI" id="CHEBI:15378"/>
        <dbReference type="ChEBI" id="CHEBI:30013"/>
        <dbReference type="ChEBI" id="CHEBI:57692"/>
        <dbReference type="ChEBI" id="CHEBI:74257"/>
        <dbReference type="ChEBI" id="CHEBI:456215"/>
        <dbReference type="EC" id="2.7.1.180"/>
    </reaction>
</comment>
<keyword evidence="12" id="KW-0812">Transmembrane</keyword>
<evidence type="ECO:0000313" key="14">
    <source>
        <dbReference type="Proteomes" id="UP000289166"/>
    </source>
</evidence>
<dbReference type="InterPro" id="IPR003374">
    <property type="entry name" value="ApbE-like_sf"/>
</dbReference>
<evidence type="ECO:0000256" key="2">
    <source>
        <dbReference type="ARBA" id="ARBA00016337"/>
    </source>
</evidence>
<evidence type="ECO:0000256" key="12">
    <source>
        <dbReference type="SAM" id="Phobius"/>
    </source>
</evidence>
<proteinExistence type="inferred from homology"/>
<reference evidence="14" key="1">
    <citation type="submission" date="2018-11" db="EMBL/GenBank/DDBJ databases">
        <title>Genome sequencing of a novel mesophilic and cellulolytic organism within the genus Hungateiclostridium.</title>
        <authorList>
            <person name="Rettenmaier R."/>
            <person name="Liebl W."/>
            <person name="Zverlov V."/>
        </authorList>
    </citation>
    <scope>NUCLEOTIDE SEQUENCE [LARGE SCALE GENOMIC DNA]</scope>
    <source>
        <strain evidence="14">N2K1</strain>
    </source>
</reference>
<evidence type="ECO:0000256" key="8">
    <source>
        <dbReference type="ARBA" id="ARBA00031306"/>
    </source>
</evidence>
<evidence type="ECO:0000313" key="13">
    <source>
        <dbReference type="EMBL" id="RXE60195.1"/>
    </source>
</evidence>
<dbReference type="Gene3D" id="3.10.520.10">
    <property type="entry name" value="ApbE-like domains"/>
    <property type="match status" value="1"/>
</dbReference>
<dbReference type="OrthoDB" id="9778595at2"/>
<name>A0A4Q0I8C8_9FIRM</name>
<keyword evidence="4 10" id="KW-0808">Transferase</keyword>
<dbReference type="SUPFAM" id="SSF143631">
    <property type="entry name" value="ApbE-like"/>
    <property type="match status" value="1"/>
</dbReference>
<keyword evidence="6 10" id="KW-0274">FAD</keyword>
<comment type="caution">
    <text evidence="13">The sequence shown here is derived from an EMBL/GenBank/DDBJ whole genome shotgun (WGS) entry which is preliminary data.</text>
</comment>
<protein>
    <recommendedName>
        <fullName evidence="2 10">FAD:protein FMN transferase</fullName>
        <ecNumber evidence="1 10">2.7.1.180</ecNumber>
    </recommendedName>
    <alternativeName>
        <fullName evidence="8 10">Flavin transferase</fullName>
    </alternativeName>
</protein>
<keyword evidence="3 10" id="KW-0285">Flavoprotein</keyword>
<dbReference type="PANTHER" id="PTHR30040:SF2">
    <property type="entry name" value="FAD:PROTEIN FMN TRANSFERASE"/>
    <property type="match status" value="1"/>
</dbReference>
<keyword evidence="12" id="KW-0472">Membrane</keyword>
<feature type="binding site" evidence="11">
    <location>
        <position position="189"/>
    </location>
    <ligand>
        <name>Mg(2+)</name>
        <dbReference type="ChEBI" id="CHEBI:18420"/>
    </ligand>
</feature>
<accession>A0A4Q0I8C8</accession>
<sequence>MSWHYMGIVYLIGDYMTKKFAVIILSIVLCIGVLFTSCSYYSSNSYETQEFLMGTVVLQRIYHKNAEMIAKEVNGRIAEIESVMTINKPGGEVNLLNDAAGEEYVNLGKDTLYVLEKARQYSEISNGAFDLTIGPLVESWGVFSNNPKVPSESEIDELLKLVNYKDINIDLENSTAMLAKKGQIVDLGGIAKGFAADEVIEIYKKHGVESAMISLGGNILTLGGKPDGSPWTIGIRNPRGKDGSYIGIISVKDKAVVSSGDYERFFEKDGVRYHHILDPKTGYPADTGLIGTTIVSDISIDADALSTATFVLGLEEGMKLIESLEGIEAVFVTEDKKIYVTDGLKETFIFRDESKEFEYVEKR</sequence>
<dbReference type="Pfam" id="PF02424">
    <property type="entry name" value="ApbE"/>
    <property type="match status" value="1"/>
</dbReference>
<evidence type="ECO:0000256" key="1">
    <source>
        <dbReference type="ARBA" id="ARBA00011955"/>
    </source>
</evidence>
<gene>
    <name evidence="13" type="ORF">EFD62_02920</name>
</gene>
<evidence type="ECO:0000256" key="6">
    <source>
        <dbReference type="ARBA" id="ARBA00022827"/>
    </source>
</evidence>